<protein>
    <submittedName>
        <fullName evidence="1">Uncharacterized protein</fullName>
    </submittedName>
</protein>
<name>U9U6R0_RHIID</name>
<proteinExistence type="predicted"/>
<accession>U9U6R0</accession>
<dbReference type="HOGENOM" id="CLU_2723463_0_0_1"/>
<reference evidence="1" key="1">
    <citation type="submission" date="2013-07" db="EMBL/GenBank/DDBJ databases">
        <title>The genome of an arbuscular mycorrhizal fungus provides insights into the evolution of the oldest plant symbiosis.</title>
        <authorList>
            <consortium name="DOE Joint Genome Institute"/>
            <person name="Tisserant E."/>
            <person name="Malbreil M."/>
            <person name="Kuo A."/>
            <person name="Kohler A."/>
            <person name="Symeonidi A."/>
            <person name="Balestrini R."/>
            <person name="Charron P."/>
            <person name="Duensing N."/>
            <person name="Frei-dit-Frey N."/>
            <person name="Gianinazzi-Pearson V."/>
            <person name="Gilbert B."/>
            <person name="Handa Y."/>
            <person name="Hijri M."/>
            <person name="Kaul R."/>
            <person name="Kawaguchi M."/>
            <person name="Krajinski F."/>
            <person name="Lammers P."/>
            <person name="Lapierre D."/>
            <person name="Masclaux F.G."/>
            <person name="Murat C."/>
            <person name="Morin E."/>
            <person name="Ndikumana S."/>
            <person name="Pagni M."/>
            <person name="Petitpierre D."/>
            <person name="Requena N."/>
            <person name="Rosikiewicz P."/>
            <person name="Riley R."/>
            <person name="Saito K."/>
            <person name="San Clemente H."/>
            <person name="Shapiro H."/>
            <person name="van Tuinen D."/>
            <person name="Becard G."/>
            <person name="Bonfante P."/>
            <person name="Paszkowski U."/>
            <person name="Shachar-Hill Y."/>
            <person name="Young J.P."/>
            <person name="Sanders I.R."/>
            <person name="Henrissat B."/>
            <person name="Rensing S.A."/>
            <person name="Grigoriev I.V."/>
            <person name="Corradi N."/>
            <person name="Roux C."/>
            <person name="Martin F."/>
        </authorList>
    </citation>
    <scope>NUCLEOTIDE SEQUENCE</scope>
    <source>
        <strain evidence="1">DAOM 197198</strain>
    </source>
</reference>
<dbReference type="AlphaFoldDB" id="U9U6R0"/>
<gene>
    <name evidence="1" type="ORF">GLOINDRAFT_172340</name>
</gene>
<dbReference type="EMBL" id="KI283055">
    <property type="protein sequence ID" value="ESA14278.1"/>
    <property type="molecule type" value="Genomic_DNA"/>
</dbReference>
<organism evidence="1">
    <name type="scientific">Rhizophagus irregularis (strain DAOM 181602 / DAOM 197198 / MUCL 43194)</name>
    <name type="common">Arbuscular mycorrhizal fungus</name>
    <name type="synonym">Glomus intraradices</name>
    <dbReference type="NCBI Taxonomy" id="747089"/>
    <lineage>
        <taxon>Eukaryota</taxon>
        <taxon>Fungi</taxon>
        <taxon>Fungi incertae sedis</taxon>
        <taxon>Mucoromycota</taxon>
        <taxon>Glomeromycotina</taxon>
        <taxon>Glomeromycetes</taxon>
        <taxon>Glomerales</taxon>
        <taxon>Glomeraceae</taxon>
        <taxon>Rhizophagus</taxon>
    </lineage>
</organism>
<sequence length="72" mass="8790">MEWISYESLHQNLSWRIKVRPLKCKEESRRSHIFKLTHQSMLLHSKSFTMKKSQEIICVWFTTFMDPVIIYS</sequence>
<evidence type="ECO:0000313" key="1">
    <source>
        <dbReference type="EMBL" id="ESA14278.1"/>
    </source>
</evidence>